<evidence type="ECO:0000313" key="3">
    <source>
        <dbReference type="EMBL" id="SDL59727.1"/>
    </source>
</evidence>
<dbReference type="Pfam" id="PF11329">
    <property type="entry name" value="DUF3131"/>
    <property type="match status" value="1"/>
</dbReference>
<dbReference type="InterPro" id="IPR021478">
    <property type="entry name" value="DUF3131"/>
</dbReference>
<dbReference type="Proteomes" id="UP000199555">
    <property type="component" value="Unassembled WGS sequence"/>
</dbReference>
<keyword evidence="1" id="KW-1133">Transmembrane helix</keyword>
<dbReference type="EMBL" id="FNGE01000014">
    <property type="protein sequence ID" value="SDL59727.1"/>
    <property type="molecule type" value="Genomic_DNA"/>
</dbReference>
<evidence type="ECO:0000259" key="2">
    <source>
        <dbReference type="Pfam" id="PF11329"/>
    </source>
</evidence>
<name>A0A1G9LD95_9RHOB</name>
<protein>
    <recommendedName>
        <fullName evidence="2">DUF3131 domain-containing protein</fullName>
    </recommendedName>
</protein>
<dbReference type="RefSeq" id="WP_090756873.1">
    <property type="nucleotide sequence ID" value="NZ_FNGE01000014.1"/>
</dbReference>
<feature type="domain" description="DUF3131" evidence="2">
    <location>
        <begin position="68"/>
        <end position="429"/>
    </location>
</feature>
<sequence length="438" mass="48216">MSFRSNLVRARSHIVFVLALVCGAALILYLEGVGSMASERRDPLKPFEGVVPLPVAAGVRPDGADDEAARIAWTYFRNNTDPTTGLAGSVDGYPSTTMWETASYLVAIISAERLAIIDRAEAAERTARVVESLSRLVLFEDSLPHKAYDTRTLQMVDYANRPTTVGLGWSALDIARLMSALKIVQRHHPEQAEPIERMVSGWDLDRVVRDGWLNGANVVDGAVRQNQEGRIGYERYGAKGMMLWGFDATAAMDVRPNLQVVEVEGVPIPVDTRLNRNQTPALTTSEPYVFDGLEYGFDSLTHLFATVVYRAQEMRYRRTGALTGVTEGHLNTEPYFAYASVWGGGQPWAVLTFGGDRIDSRRTLSTKAAFGWDALFATEYTGELMKAIRPIADPARGWPEGIYEQDGAVNGSITANTNSTVLSAEAFRRFGPLMQAPR</sequence>
<proteinExistence type="predicted"/>
<dbReference type="Gene3D" id="1.50.10.140">
    <property type="match status" value="1"/>
</dbReference>
<gene>
    <name evidence="3" type="ORF">SAMN04487971_11445</name>
</gene>
<dbReference type="STRING" id="525640.SAMN04487971_11445"/>
<feature type="transmembrane region" description="Helical" evidence="1">
    <location>
        <begin position="12"/>
        <end position="30"/>
    </location>
</feature>
<organism evidence="3 4">
    <name type="scientific">Paracoccus chinensis</name>
    <dbReference type="NCBI Taxonomy" id="525640"/>
    <lineage>
        <taxon>Bacteria</taxon>
        <taxon>Pseudomonadati</taxon>
        <taxon>Pseudomonadota</taxon>
        <taxon>Alphaproteobacteria</taxon>
        <taxon>Rhodobacterales</taxon>
        <taxon>Paracoccaceae</taxon>
        <taxon>Paracoccus</taxon>
    </lineage>
</organism>
<dbReference type="AlphaFoldDB" id="A0A1G9LD95"/>
<evidence type="ECO:0000256" key="1">
    <source>
        <dbReference type="SAM" id="Phobius"/>
    </source>
</evidence>
<evidence type="ECO:0000313" key="4">
    <source>
        <dbReference type="Proteomes" id="UP000199555"/>
    </source>
</evidence>
<dbReference type="OrthoDB" id="9147113at2"/>
<reference evidence="4" key="1">
    <citation type="submission" date="2016-10" db="EMBL/GenBank/DDBJ databases">
        <authorList>
            <person name="Varghese N."/>
            <person name="Submissions S."/>
        </authorList>
    </citation>
    <scope>NUCLEOTIDE SEQUENCE [LARGE SCALE GENOMIC DNA]</scope>
    <source>
        <strain evidence="4">CGMCC 1.7655</strain>
    </source>
</reference>
<keyword evidence="4" id="KW-1185">Reference proteome</keyword>
<keyword evidence="1" id="KW-0812">Transmembrane</keyword>
<accession>A0A1G9LD95</accession>
<keyword evidence="1" id="KW-0472">Membrane</keyword>